<feature type="region of interest" description="Disordered" evidence="1">
    <location>
        <begin position="165"/>
        <end position="193"/>
    </location>
</feature>
<dbReference type="AlphaFoldDB" id="A0A813LA95"/>
<evidence type="ECO:0000256" key="1">
    <source>
        <dbReference type="SAM" id="MobiDB-lite"/>
    </source>
</evidence>
<evidence type="ECO:0000313" key="2">
    <source>
        <dbReference type="EMBL" id="CAE8723747.1"/>
    </source>
</evidence>
<proteinExistence type="predicted"/>
<comment type="caution">
    <text evidence="2">The sequence shown here is derived from an EMBL/GenBank/DDBJ whole genome shotgun (WGS) entry which is preliminary data.</text>
</comment>
<dbReference type="EMBL" id="CAJNNW010034738">
    <property type="protein sequence ID" value="CAE8723747.1"/>
    <property type="molecule type" value="Genomic_DNA"/>
</dbReference>
<protein>
    <submittedName>
        <fullName evidence="2">Uncharacterized protein</fullName>
    </submittedName>
</protein>
<feature type="non-terminal residue" evidence="2">
    <location>
        <position position="302"/>
    </location>
</feature>
<accession>A0A813LA95</accession>
<sequence>AMQIGQSPRGVSAEPQGLFKSFHPGFRPSESVVPELPAWPYEIPGSAEFSDAGFQAGAPPVAVKGDHILVQGAGSVYVNGTYTRISPTLFKKDDDDVASVRLRYAGAWYFEHARQNKGIYYAVGSRDAVPEKGWYIWATAYSAPGDMPPPTVSYALSSSPRQPIPDAESWMPSLTSSSCHGHQATHSGRPRPVPHRRVLAVSRSMPDDLPIRVAAPLRPNTSSLTLIRAVQPESDTLALFDSKQPRGLRLTFSFDGTQHAAPLLGGSAAHSAKLLITSQQGSISRLPLRSLISRTRRAGSGH</sequence>
<evidence type="ECO:0000313" key="3">
    <source>
        <dbReference type="Proteomes" id="UP000626109"/>
    </source>
</evidence>
<name>A0A813LA95_POLGL</name>
<reference evidence="2" key="1">
    <citation type="submission" date="2021-02" db="EMBL/GenBank/DDBJ databases">
        <authorList>
            <person name="Dougan E. K."/>
            <person name="Rhodes N."/>
            <person name="Thang M."/>
            <person name="Chan C."/>
        </authorList>
    </citation>
    <scope>NUCLEOTIDE SEQUENCE</scope>
</reference>
<gene>
    <name evidence="2" type="ORF">PGLA2088_LOCUS43334</name>
</gene>
<dbReference type="Proteomes" id="UP000626109">
    <property type="component" value="Unassembled WGS sequence"/>
</dbReference>
<feature type="compositionally biased region" description="Polar residues" evidence="1">
    <location>
        <begin position="172"/>
        <end position="186"/>
    </location>
</feature>
<organism evidence="2 3">
    <name type="scientific">Polarella glacialis</name>
    <name type="common">Dinoflagellate</name>
    <dbReference type="NCBI Taxonomy" id="89957"/>
    <lineage>
        <taxon>Eukaryota</taxon>
        <taxon>Sar</taxon>
        <taxon>Alveolata</taxon>
        <taxon>Dinophyceae</taxon>
        <taxon>Suessiales</taxon>
        <taxon>Suessiaceae</taxon>
        <taxon>Polarella</taxon>
    </lineage>
</organism>